<keyword evidence="2 7" id="KW-0227">DNA damage</keyword>
<evidence type="ECO:0000256" key="3">
    <source>
        <dbReference type="ARBA" id="ARBA00022771"/>
    </source>
</evidence>
<dbReference type="GO" id="GO:0003677">
    <property type="term" value="F:DNA binding"/>
    <property type="evidence" value="ECO:0007669"/>
    <property type="project" value="UniProtKB-UniRule"/>
</dbReference>
<dbReference type="PROSITE" id="PS50880">
    <property type="entry name" value="TOPRIM"/>
    <property type="match status" value="1"/>
</dbReference>
<dbReference type="GO" id="GO:0008270">
    <property type="term" value="F:zinc ion binding"/>
    <property type="evidence" value="ECO:0007669"/>
    <property type="project" value="UniProtKB-KW"/>
</dbReference>
<dbReference type="Gene3D" id="3.40.1360.10">
    <property type="match status" value="1"/>
</dbReference>
<dbReference type="Pfam" id="PF21176">
    <property type="entry name" value="RecR_HhH"/>
    <property type="match status" value="1"/>
</dbReference>
<dbReference type="Pfam" id="PF13662">
    <property type="entry name" value="Toprim_4"/>
    <property type="match status" value="1"/>
</dbReference>
<keyword evidence="4 7" id="KW-0862">Zinc</keyword>
<name>A0A1M5YJQ6_9BACT</name>
<dbReference type="Proteomes" id="UP000184139">
    <property type="component" value="Unassembled WGS sequence"/>
</dbReference>
<gene>
    <name evidence="7" type="primary">recR</name>
    <name evidence="9" type="ORF">SAMN02745124_04120</name>
</gene>
<comment type="similarity">
    <text evidence="7">Belongs to the RecR family.</text>
</comment>
<keyword evidence="6 7" id="KW-0234">DNA repair</keyword>
<proteinExistence type="inferred from homology"/>
<dbReference type="Gene3D" id="3.30.60.80">
    <property type="match status" value="1"/>
</dbReference>
<dbReference type="PANTHER" id="PTHR30446">
    <property type="entry name" value="RECOMBINATION PROTEIN RECR"/>
    <property type="match status" value="1"/>
</dbReference>
<dbReference type="InterPro" id="IPR015967">
    <property type="entry name" value="Rcmb_RecR_Znf"/>
</dbReference>
<dbReference type="GO" id="GO:0006281">
    <property type="term" value="P:DNA repair"/>
    <property type="evidence" value="ECO:0007669"/>
    <property type="project" value="UniProtKB-UniRule"/>
</dbReference>
<dbReference type="PANTHER" id="PTHR30446:SF0">
    <property type="entry name" value="RECOMBINATION PROTEIN RECR"/>
    <property type="match status" value="1"/>
</dbReference>
<reference evidence="9 10" key="1">
    <citation type="submission" date="2016-11" db="EMBL/GenBank/DDBJ databases">
        <authorList>
            <person name="Jaros S."/>
            <person name="Januszkiewicz K."/>
            <person name="Wedrychowicz H."/>
        </authorList>
    </citation>
    <scope>NUCLEOTIDE SEQUENCE [LARGE SCALE GENOMIC DNA]</scope>
    <source>
        <strain evidence="9 10">DSM 9705</strain>
    </source>
</reference>
<dbReference type="AlphaFoldDB" id="A0A1M5YJQ6"/>
<dbReference type="EMBL" id="FQXS01000040">
    <property type="protein sequence ID" value="SHI12246.1"/>
    <property type="molecule type" value="Genomic_DNA"/>
</dbReference>
<dbReference type="Gene3D" id="6.10.250.240">
    <property type="match status" value="1"/>
</dbReference>
<dbReference type="Gene3D" id="1.10.8.420">
    <property type="entry name" value="RecR Domain 1"/>
    <property type="match status" value="1"/>
</dbReference>
<keyword evidence="1 7" id="KW-0479">Metal-binding</keyword>
<dbReference type="STRING" id="1121409.SAMN02745124_04120"/>
<feature type="domain" description="Toprim" evidence="8">
    <location>
        <begin position="84"/>
        <end position="179"/>
    </location>
</feature>
<comment type="function">
    <text evidence="7">May play a role in DNA repair. It seems to be involved in an RecBC-independent recombinational process of DNA repair. It may act with RecF and RecO.</text>
</comment>
<evidence type="ECO:0000256" key="1">
    <source>
        <dbReference type="ARBA" id="ARBA00022723"/>
    </source>
</evidence>
<evidence type="ECO:0000256" key="4">
    <source>
        <dbReference type="ARBA" id="ARBA00022833"/>
    </source>
</evidence>
<dbReference type="InterPro" id="IPR023627">
    <property type="entry name" value="Rcmb_RecR"/>
</dbReference>
<dbReference type="Pfam" id="PF02132">
    <property type="entry name" value="RecR_ZnF"/>
    <property type="match status" value="1"/>
</dbReference>
<dbReference type="CDD" id="cd01025">
    <property type="entry name" value="TOPRIM_recR"/>
    <property type="match status" value="1"/>
</dbReference>
<evidence type="ECO:0000256" key="6">
    <source>
        <dbReference type="ARBA" id="ARBA00023204"/>
    </source>
</evidence>
<dbReference type="InterPro" id="IPR006171">
    <property type="entry name" value="TOPRIM_dom"/>
</dbReference>
<dbReference type="PROSITE" id="PS01300">
    <property type="entry name" value="RECR"/>
    <property type="match status" value="1"/>
</dbReference>
<feature type="zinc finger region" description="C4-type" evidence="7">
    <location>
        <begin position="61"/>
        <end position="76"/>
    </location>
</feature>
<organism evidence="9 10">
    <name type="scientific">Desulfofustis glycolicus DSM 9705</name>
    <dbReference type="NCBI Taxonomy" id="1121409"/>
    <lineage>
        <taxon>Bacteria</taxon>
        <taxon>Pseudomonadati</taxon>
        <taxon>Thermodesulfobacteriota</taxon>
        <taxon>Desulfobulbia</taxon>
        <taxon>Desulfobulbales</taxon>
        <taxon>Desulfocapsaceae</taxon>
        <taxon>Desulfofustis</taxon>
    </lineage>
</organism>
<dbReference type="GO" id="GO:0006310">
    <property type="term" value="P:DNA recombination"/>
    <property type="evidence" value="ECO:0007669"/>
    <property type="project" value="UniProtKB-UniRule"/>
</dbReference>
<evidence type="ECO:0000313" key="9">
    <source>
        <dbReference type="EMBL" id="SHI12246.1"/>
    </source>
</evidence>
<dbReference type="SUPFAM" id="SSF111304">
    <property type="entry name" value="Recombination protein RecR"/>
    <property type="match status" value="1"/>
</dbReference>
<evidence type="ECO:0000256" key="5">
    <source>
        <dbReference type="ARBA" id="ARBA00023172"/>
    </source>
</evidence>
<protein>
    <recommendedName>
        <fullName evidence="7">Recombination protein RecR</fullName>
    </recommendedName>
</protein>
<keyword evidence="5 7" id="KW-0233">DNA recombination</keyword>
<sequence length="205" mass="22374">MSSLHIIPPALERLIRSFSQLPGIGSKTATRLALNILRRPAAEAREMGAALTELHGAIRLCSCCMTFSEQDPCVICSDQRRDASLICVVEQPADLMAIEKTDSYRGHYHILHGVLSPVDGIGPEEIKVRELVARVQSNGISEVLIATSSTVPGEATASYLIDRLQHLPAKLTRLACGIPMGMDIKYADQYTLARAIQSRANLREP</sequence>
<dbReference type="NCBIfam" id="TIGR00615">
    <property type="entry name" value="recR"/>
    <property type="match status" value="1"/>
</dbReference>
<evidence type="ECO:0000256" key="2">
    <source>
        <dbReference type="ARBA" id="ARBA00022763"/>
    </source>
</evidence>
<keyword evidence="3 7" id="KW-0863">Zinc-finger</keyword>
<evidence type="ECO:0000313" key="10">
    <source>
        <dbReference type="Proteomes" id="UP000184139"/>
    </source>
</evidence>
<accession>A0A1M5YJQ6</accession>
<evidence type="ECO:0000259" key="8">
    <source>
        <dbReference type="PROSITE" id="PS50880"/>
    </source>
</evidence>
<dbReference type="InterPro" id="IPR000093">
    <property type="entry name" value="DNA_Rcmb_RecR"/>
</dbReference>
<dbReference type="InterPro" id="IPR034137">
    <property type="entry name" value="TOPRIM_RecR"/>
</dbReference>
<dbReference type="RefSeq" id="WP_073379082.1">
    <property type="nucleotide sequence ID" value="NZ_FQXS01000040.1"/>
</dbReference>
<dbReference type="SMART" id="SM00493">
    <property type="entry name" value="TOPRIM"/>
    <property type="match status" value="1"/>
</dbReference>
<keyword evidence="10" id="KW-1185">Reference proteome</keyword>
<dbReference type="HAMAP" id="MF_00017">
    <property type="entry name" value="RecR"/>
    <property type="match status" value="1"/>
</dbReference>
<evidence type="ECO:0000256" key="7">
    <source>
        <dbReference type="HAMAP-Rule" id="MF_00017"/>
    </source>
</evidence>
<dbReference type="Pfam" id="PF21175">
    <property type="entry name" value="RecR_C"/>
    <property type="match status" value="1"/>
</dbReference>